<name>A0ABY4T4Q5_9GAMM</name>
<dbReference type="RefSeq" id="WP_250338678.1">
    <property type="nucleotide sequence ID" value="NZ_CP063231.1"/>
</dbReference>
<evidence type="ECO:0000259" key="6">
    <source>
        <dbReference type="SMART" id="SM00387"/>
    </source>
</evidence>
<feature type="domain" description="Histidine kinase/HSP90-like ATPase" evidence="6">
    <location>
        <begin position="898"/>
        <end position="994"/>
    </location>
</feature>
<feature type="signal peptide" evidence="5">
    <location>
        <begin position="1"/>
        <end position="26"/>
    </location>
</feature>
<dbReference type="InterPro" id="IPR011110">
    <property type="entry name" value="Reg_prop"/>
</dbReference>
<dbReference type="EMBL" id="CP063231">
    <property type="protein sequence ID" value="URL57879.1"/>
    <property type="molecule type" value="Genomic_DNA"/>
</dbReference>
<reference evidence="7" key="1">
    <citation type="submission" date="2020-10" db="EMBL/GenBank/DDBJ databases">
        <title>Whole-genome sequence of Luteibacter sp. EIF3.</title>
        <authorList>
            <person name="Friedrich I."/>
            <person name="Hertel R."/>
            <person name="Daniel R."/>
        </authorList>
    </citation>
    <scope>NUCLEOTIDE SEQUENCE</scope>
    <source>
        <strain evidence="7">EIF3</strain>
    </source>
</reference>
<keyword evidence="4" id="KW-0472">Membrane</keyword>
<keyword evidence="2" id="KW-0418">Kinase</keyword>
<evidence type="ECO:0000256" key="4">
    <source>
        <dbReference type="SAM" id="Phobius"/>
    </source>
</evidence>
<dbReference type="Proteomes" id="UP001056681">
    <property type="component" value="Chromosome"/>
</dbReference>
<keyword evidence="5" id="KW-0732">Signal</keyword>
<dbReference type="PANTHER" id="PTHR24421:SF62">
    <property type="entry name" value="SENSORY TRANSDUCTION HISTIDINE KINASE"/>
    <property type="match status" value="1"/>
</dbReference>
<dbReference type="PROSITE" id="PS51257">
    <property type="entry name" value="PROKAR_LIPOPROTEIN"/>
    <property type="match status" value="1"/>
</dbReference>
<dbReference type="InterPro" id="IPR015943">
    <property type="entry name" value="WD40/YVTN_repeat-like_dom_sf"/>
</dbReference>
<protein>
    <submittedName>
        <fullName evidence="7">ATPase</fullName>
    </submittedName>
</protein>
<evidence type="ECO:0000256" key="3">
    <source>
        <dbReference type="ARBA" id="ARBA00023012"/>
    </source>
</evidence>
<dbReference type="Gene3D" id="2.130.10.10">
    <property type="entry name" value="YVTN repeat-like/Quinoprotein amine dehydrogenase"/>
    <property type="match status" value="3"/>
</dbReference>
<keyword evidence="4" id="KW-1133">Transmembrane helix</keyword>
<gene>
    <name evidence="7" type="ORF">IM816_14865</name>
</gene>
<dbReference type="Gene3D" id="3.30.565.10">
    <property type="entry name" value="Histidine kinase-like ATPase, C-terminal domain"/>
    <property type="match status" value="1"/>
</dbReference>
<accession>A0ABY4T4Q5</accession>
<feature type="transmembrane region" description="Helical" evidence="4">
    <location>
        <begin position="756"/>
        <end position="777"/>
    </location>
</feature>
<proteinExistence type="predicted"/>
<dbReference type="Pfam" id="PF07494">
    <property type="entry name" value="Reg_prop"/>
    <property type="match status" value="2"/>
</dbReference>
<dbReference type="Pfam" id="PF07730">
    <property type="entry name" value="HisKA_3"/>
    <property type="match status" value="1"/>
</dbReference>
<dbReference type="InterPro" id="IPR011123">
    <property type="entry name" value="Y_Y_Y"/>
</dbReference>
<dbReference type="InterPro" id="IPR011712">
    <property type="entry name" value="Sig_transdc_His_kin_sub3_dim/P"/>
</dbReference>
<organism evidence="7 8">
    <name type="scientific">Luteibacter flocculans</name>
    <dbReference type="NCBI Taxonomy" id="2780091"/>
    <lineage>
        <taxon>Bacteria</taxon>
        <taxon>Pseudomonadati</taxon>
        <taxon>Pseudomonadota</taxon>
        <taxon>Gammaproteobacteria</taxon>
        <taxon>Lysobacterales</taxon>
        <taxon>Rhodanobacteraceae</taxon>
        <taxon>Luteibacter</taxon>
    </lineage>
</organism>
<evidence type="ECO:0000256" key="1">
    <source>
        <dbReference type="ARBA" id="ARBA00022679"/>
    </source>
</evidence>
<dbReference type="Gene3D" id="2.60.40.10">
    <property type="entry name" value="Immunoglobulins"/>
    <property type="match status" value="1"/>
</dbReference>
<dbReference type="Pfam" id="PF07495">
    <property type="entry name" value="Y_Y_Y"/>
    <property type="match status" value="1"/>
</dbReference>
<keyword evidence="4" id="KW-0812">Transmembrane</keyword>
<dbReference type="Pfam" id="PF02518">
    <property type="entry name" value="HATPase_c"/>
    <property type="match status" value="1"/>
</dbReference>
<feature type="chain" id="PRO_5046643259" evidence="5">
    <location>
        <begin position="27"/>
        <end position="1015"/>
    </location>
</feature>
<dbReference type="SUPFAM" id="SSF55874">
    <property type="entry name" value="ATPase domain of HSP90 chaperone/DNA topoisomerase II/histidine kinase"/>
    <property type="match status" value="1"/>
</dbReference>
<dbReference type="SMART" id="SM00387">
    <property type="entry name" value="HATPase_c"/>
    <property type="match status" value="1"/>
</dbReference>
<dbReference type="InterPro" id="IPR036890">
    <property type="entry name" value="HATPase_C_sf"/>
</dbReference>
<evidence type="ECO:0000313" key="8">
    <source>
        <dbReference type="Proteomes" id="UP001056681"/>
    </source>
</evidence>
<sequence>MRLKRALAACLYVWLVLAGWVACAFAADATDSRDRDIAQFYHTAWTVREGAPGQVTALAQTQDGYLWVGTQTGLYRFDGVRFERYRPREGGDFPASSVASLYAPASGGLWVGFRYGVASFVKDDRATHYAAASGLPTGTLYAIAGTADGRIWAATFNGLVSLDHGMWKQVGPALGLPGARARNLTVDSGGRLWVATEDALAWLPPGGHRFVVATHAVGRVNRIAEAPDGAIWVAEADGGVRPAWVAKGRVEEAGPVLRLSSAGLLFDRDGALWMPTLGDGIRRVPWVHVLAGRTIGAESGEAQRFVENQGLSSDYASSVIQDREGNIWVGGSRGLDRFRTSRLLPAMLPPGATDFAMVAAADHGIWVGTKNRPLSWVDASGVATAHMNQAVTAASRDAENTWLGGPGGIWRLRDGKAEPYAPLPFPDYSGVQAVVGDGKGGVWVSINRPGIFHFTEGGWEHDPLPAFPNDPAPLVLMNDRDGQLWMGFARDMVLIRKNGRDTHIGAEQGLAVGNVTALLEDRGTVWIGGENGIGAVVDGRAHMIATKGEPLRGVSGFVRDHRGDYWANAAQGVVRISGTEMARALEDANYAAPVTVFDSLDGLPGTPAQFRPLPTAVVADDGRLWFATTSGIVSIDPANIPRNPLAPPVSIRSIATDAGTWPAGGNVELPAGTERLRIAFTATSLTMPERVNFRYRMDGVDTRWREAGSEREAIYTDPPPGRHVFRVIAANEDGVTNDDGASIAITVEHAFYQMPWFFAVCAVIVALLIWIAFLIRLRRIASQLRARLQERHAERERIARELHDTLLQSIQGLSMRFQAIANRVPPDEPLRVAMEGALDRADEALVEARDRVRDLRSHGSESGPLDVALRALAAVYAAEHTVPVVVTVHADLRGLDGLVCDELYGVAREAVHNATTHADASRIDVELRLEARDLVLSVRDDGRGIDEGVLRDGRDGHWGLRGIRERAHVVGGVAAISSRLDGGTEVAVRVPVERAFPGYHTPLRRWWRRLRSALR</sequence>
<dbReference type="InterPro" id="IPR050482">
    <property type="entry name" value="Sensor_HK_TwoCompSys"/>
</dbReference>
<dbReference type="Gene3D" id="1.20.5.1930">
    <property type="match status" value="1"/>
</dbReference>
<dbReference type="CDD" id="cd16917">
    <property type="entry name" value="HATPase_UhpB-NarQ-NarX-like"/>
    <property type="match status" value="1"/>
</dbReference>
<dbReference type="InterPro" id="IPR013783">
    <property type="entry name" value="Ig-like_fold"/>
</dbReference>
<keyword evidence="3" id="KW-0902">Two-component regulatory system</keyword>
<dbReference type="InterPro" id="IPR003594">
    <property type="entry name" value="HATPase_dom"/>
</dbReference>
<evidence type="ECO:0000256" key="5">
    <source>
        <dbReference type="SAM" id="SignalP"/>
    </source>
</evidence>
<keyword evidence="8" id="KW-1185">Reference proteome</keyword>
<keyword evidence="1" id="KW-0808">Transferase</keyword>
<dbReference type="SUPFAM" id="SSF63829">
    <property type="entry name" value="Calcium-dependent phosphotriesterase"/>
    <property type="match status" value="1"/>
</dbReference>
<dbReference type="PANTHER" id="PTHR24421">
    <property type="entry name" value="NITRATE/NITRITE SENSOR PROTEIN NARX-RELATED"/>
    <property type="match status" value="1"/>
</dbReference>
<evidence type="ECO:0000256" key="2">
    <source>
        <dbReference type="ARBA" id="ARBA00022777"/>
    </source>
</evidence>
<evidence type="ECO:0000313" key="7">
    <source>
        <dbReference type="EMBL" id="URL57879.1"/>
    </source>
</evidence>